<evidence type="ECO:0000256" key="2">
    <source>
        <dbReference type="ARBA" id="ARBA00022676"/>
    </source>
</evidence>
<dbReference type="Pfam" id="PF00535">
    <property type="entry name" value="Glycos_transf_2"/>
    <property type="match status" value="1"/>
</dbReference>
<dbReference type="InterPro" id="IPR001173">
    <property type="entry name" value="Glyco_trans_2-like"/>
</dbReference>
<feature type="domain" description="Glycosyltransferase 2-like" evidence="4">
    <location>
        <begin position="7"/>
        <end position="116"/>
    </location>
</feature>
<dbReference type="CDD" id="cd04186">
    <property type="entry name" value="GT_2_like_c"/>
    <property type="match status" value="1"/>
</dbReference>
<protein>
    <submittedName>
        <fullName evidence="5">Glycosyl transferase family 2</fullName>
    </submittedName>
</protein>
<keyword evidence="2" id="KW-0328">Glycosyltransferase</keyword>
<name>A0AAN4VVQ3_9BACT</name>
<dbReference type="GO" id="GO:0016757">
    <property type="term" value="F:glycosyltransferase activity"/>
    <property type="evidence" value="ECO:0007669"/>
    <property type="project" value="UniProtKB-KW"/>
</dbReference>
<dbReference type="InterPro" id="IPR029044">
    <property type="entry name" value="Nucleotide-diphossugar_trans"/>
</dbReference>
<comment type="similarity">
    <text evidence="1">Belongs to the glycosyltransferase 2 family.</text>
</comment>
<dbReference type="EMBL" id="BQKE01000001">
    <property type="protein sequence ID" value="GJM59852.1"/>
    <property type="molecule type" value="Genomic_DNA"/>
</dbReference>
<keyword evidence="3 5" id="KW-0808">Transferase</keyword>
<dbReference type="RefSeq" id="WP_338235779.1">
    <property type="nucleotide sequence ID" value="NZ_BQKE01000001.1"/>
</dbReference>
<dbReference type="PANTHER" id="PTHR43179:SF12">
    <property type="entry name" value="GALACTOFURANOSYLTRANSFERASE GLFT2"/>
    <property type="match status" value="1"/>
</dbReference>
<proteinExistence type="inferred from homology"/>
<sequence length="336" mass="38924">MTASVAIVILNYNGRTFLNKFLPNVLQHAEGAEVIVADNQSTDDSVAFMQATFPQVRLIINKENGGFAKGYNDALKHVDADYYVLLNSDAEVTAGWLTPIISFMEEHPKVAACQPKIMAYHNRITFEYAGAAGGYIDYLGYPFCRGRLFDTLEEDEHQYDDIRKVFWATGCCMFLRSRTFHEFNGFDEDYFAHMEEIDLCWRMNNAGYEVFYHGESKVYHVGGGTLPKSNPRKTYLNFRNSLITLYKNTRRRHLIQKLCLRSLLDVVAATKFLFFDSRADAMAVYRAQWYFWSRLPKWQSKRKNLKRSNKACLDLILPKSIVLLYYLKGKKSFKDL</sequence>
<accession>A0AAN4VVQ3</accession>
<dbReference type="Gene3D" id="3.90.550.10">
    <property type="entry name" value="Spore Coat Polysaccharide Biosynthesis Protein SpsA, Chain A"/>
    <property type="match status" value="1"/>
</dbReference>
<dbReference type="AlphaFoldDB" id="A0AAN4VVQ3"/>
<evidence type="ECO:0000256" key="1">
    <source>
        <dbReference type="ARBA" id="ARBA00006739"/>
    </source>
</evidence>
<comment type="caution">
    <text evidence="5">The sequence shown here is derived from an EMBL/GenBank/DDBJ whole genome shotgun (WGS) entry which is preliminary data.</text>
</comment>
<dbReference type="PANTHER" id="PTHR43179">
    <property type="entry name" value="RHAMNOSYLTRANSFERASE WBBL"/>
    <property type="match status" value="1"/>
</dbReference>
<gene>
    <name evidence="5" type="ORF">PEDI_04040</name>
</gene>
<dbReference type="Proteomes" id="UP001310022">
    <property type="component" value="Unassembled WGS sequence"/>
</dbReference>
<dbReference type="SUPFAM" id="SSF53448">
    <property type="entry name" value="Nucleotide-diphospho-sugar transferases"/>
    <property type="match status" value="1"/>
</dbReference>
<evidence type="ECO:0000313" key="6">
    <source>
        <dbReference type="Proteomes" id="UP001310022"/>
    </source>
</evidence>
<keyword evidence="6" id="KW-1185">Reference proteome</keyword>
<evidence type="ECO:0000259" key="4">
    <source>
        <dbReference type="Pfam" id="PF00535"/>
    </source>
</evidence>
<evidence type="ECO:0000313" key="5">
    <source>
        <dbReference type="EMBL" id="GJM59852.1"/>
    </source>
</evidence>
<organism evidence="5 6">
    <name type="scientific">Persicobacter diffluens</name>
    <dbReference type="NCBI Taxonomy" id="981"/>
    <lineage>
        <taxon>Bacteria</taxon>
        <taxon>Pseudomonadati</taxon>
        <taxon>Bacteroidota</taxon>
        <taxon>Cytophagia</taxon>
        <taxon>Cytophagales</taxon>
        <taxon>Persicobacteraceae</taxon>
        <taxon>Persicobacter</taxon>
    </lineage>
</organism>
<evidence type="ECO:0000256" key="3">
    <source>
        <dbReference type="ARBA" id="ARBA00022679"/>
    </source>
</evidence>
<reference evidence="5 6" key="1">
    <citation type="submission" date="2021-12" db="EMBL/GenBank/DDBJ databases">
        <title>Genome sequencing of bacteria with rrn-lacking chromosome and rrn-plasmid.</title>
        <authorList>
            <person name="Anda M."/>
            <person name="Iwasaki W."/>
        </authorList>
    </citation>
    <scope>NUCLEOTIDE SEQUENCE [LARGE SCALE GENOMIC DNA]</scope>
    <source>
        <strain evidence="5 6">NBRC 15940</strain>
    </source>
</reference>